<keyword evidence="6" id="KW-1185">Reference proteome</keyword>
<reference evidence="5" key="1">
    <citation type="submission" date="2022-12" db="EMBL/GenBank/DDBJ databases">
        <authorList>
            <person name="Petersen C."/>
        </authorList>
    </citation>
    <scope>NUCLEOTIDE SEQUENCE</scope>
    <source>
        <strain evidence="5">IBT 15544</strain>
    </source>
</reference>
<dbReference type="OrthoDB" id="74360at2759"/>
<evidence type="ECO:0000256" key="4">
    <source>
        <dbReference type="ARBA" id="ARBA00022827"/>
    </source>
</evidence>
<dbReference type="Proteomes" id="UP001150904">
    <property type="component" value="Unassembled WGS sequence"/>
</dbReference>
<dbReference type="EMBL" id="JAPQKR010000004">
    <property type="protein sequence ID" value="KAJ5217907.1"/>
    <property type="molecule type" value="Genomic_DNA"/>
</dbReference>
<evidence type="ECO:0008006" key="7">
    <source>
        <dbReference type="Google" id="ProtNLM"/>
    </source>
</evidence>
<keyword evidence="3" id="KW-0285">Flavoprotein</keyword>
<dbReference type="Gene3D" id="3.50.50.60">
    <property type="entry name" value="FAD/NAD(P)-binding domain"/>
    <property type="match status" value="2"/>
</dbReference>
<evidence type="ECO:0000256" key="1">
    <source>
        <dbReference type="ARBA" id="ARBA00001974"/>
    </source>
</evidence>
<dbReference type="Pfam" id="PF13450">
    <property type="entry name" value="NAD_binding_8"/>
    <property type="match status" value="1"/>
</dbReference>
<reference evidence="5" key="2">
    <citation type="journal article" date="2023" name="IMA Fungus">
        <title>Comparative genomic study of the Penicillium genus elucidates a diverse pangenome and 15 lateral gene transfer events.</title>
        <authorList>
            <person name="Petersen C."/>
            <person name="Sorensen T."/>
            <person name="Nielsen M.R."/>
            <person name="Sondergaard T.E."/>
            <person name="Sorensen J.L."/>
            <person name="Fitzpatrick D.A."/>
            <person name="Frisvad J.C."/>
            <person name="Nielsen K.L."/>
        </authorList>
    </citation>
    <scope>NUCLEOTIDE SEQUENCE</scope>
    <source>
        <strain evidence="5">IBT 15544</strain>
    </source>
</reference>
<evidence type="ECO:0000256" key="3">
    <source>
        <dbReference type="ARBA" id="ARBA00022630"/>
    </source>
</evidence>
<dbReference type="InterPro" id="IPR051209">
    <property type="entry name" value="FAD-bind_Monooxygenase_sf"/>
</dbReference>
<dbReference type="AlphaFoldDB" id="A0A9W9TCP1"/>
<proteinExistence type="inferred from homology"/>
<comment type="cofactor">
    <cofactor evidence="1">
        <name>FAD</name>
        <dbReference type="ChEBI" id="CHEBI:57692"/>
    </cofactor>
</comment>
<dbReference type="PANTHER" id="PTHR42877">
    <property type="entry name" value="L-ORNITHINE N(5)-MONOOXYGENASE-RELATED"/>
    <property type="match status" value="1"/>
</dbReference>
<evidence type="ECO:0000313" key="6">
    <source>
        <dbReference type="Proteomes" id="UP001150904"/>
    </source>
</evidence>
<dbReference type="PANTHER" id="PTHR42877:SF7">
    <property type="entry name" value="FLAVIN-BINDING MONOOXYGENASE-RELATED"/>
    <property type="match status" value="1"/>
</dbReference>
<dbReference type="InterPro" id="IPR036188">
    <property type="entry name" value="FAD/NAD-bd_sf"/>
</dbReference>
<dbReference type="RefSeq" id="XP_058312480.1">
    <property type="nucleotide sequence ID" value="XM_058447069.1"/>
</dbReference>
<accession>A0A9W9TCP1</accession>
<name>A0A9W9TCP1_9EURO</name>
<keyword evidence="4" id="KW-0274">FAD</keyword>
<dbReference type="GeneID" id="83174369"/>
<comment type="caution">
    <text evidence="5">The sequence shown here is derived from an EMBL/GenBank/DDBJ whole genome shotgun (WGS) entry which is preliminary data.</text>
</comment>
<dbReference type="SUPFAM" id="SSF51905">
    <property type="entry name" value="FAD/NAD(P)-binding domain"/>
    <property type="match status" value="3"/>
</dbReference>
<comment type="similarity">
    <text evidence="2">Belongs to the FAD-binding monooxygenase family.</text>
</comment>
<evidence type="ECO:0000313" key="5">
    <source>
        <dbReference type="EMBL" id="KAJ5217907.1"/>
    </source>
</evidence>
<gene>
    <name evidence="5" type="ORF">N7498_000006</name>
</gene>
<protein>
    <recommendedName>
        <fullName evidence="7">FAD/NAD(P)-binding domain-containing protein</fullName>
    </recommendedName>
</protein>
<organism evidence="5 6">
    <name type="scientific">Penicillium cinerascens</name>
    <dbReference type="NCBI Taxonomy" id="70096"/>
    <lineage>
        <taxon>Eukaryota</taxon>
        <taxon>Fungi</taxon>
        <taxon>Dikarya</taxon>
        <taxon>Ascomycota</taxon>
        <taxon>Pezizomycotina</taxon>
        <taxon>Eurotiomycetes</taxon>
        <taxon>Eurotiomycetidae</taxon>
        <taxon>Eurotiales</taxon>
        <taxon>Aspergillaceae</taxon>
        <taxon>Penicillium</taxon>
    </lineage>
</organism>
<sequence length="542" mass="62003">MYQPMDLAAQIESHHLIGCGASGVLFAYKLRKHLSDSEFVIYEKNHDVGGTWLENRYPVCACDIPSHAYQYNWAPNPEWNQFYSGSEELWQYFKRVAHDFNIMTNVRLRHRVSGAEWIETDARWRLSIVKDDGCLITDEGEFLIDASGVLNNWKWPKIHGLHNFKGTLIHSAQWDDSYDFTDKDIAVIGGGSSAVQIVPSLQPQVKSMKSFIRSPAWISDNYATKDAGSDGRNFQYSETQKQNFRENPDFYLQYRKDIEYELNSRFKFIIKGSKDQSEAVKVTTEDMRKRLAAKPHLIRQLVPSFAFGCRRPTPGNGYLEALASDNVDAVFDPIVTITPGGIQTTANVEHKFDAIVCATGFDISFKPRFPLFGHGGENLQDRWTRETPKSYMSLMVAGFPNYFTSLGPHSPVGHGSLIPAIEVIADYVLAVLQKVQRQRIRAVEVKQEAVNEFTQHTDEFMKRTAWSDGCSSWFKNGSVDGPVVAIWPGSRLTWFEALREPRFEDFEYTYETANRFQYFGNGFTQREIEGQDLTWYLDQADI</sequence>
<evidence type="ECO:0000256" key="2">
    <source>
        <dbReference type="ARBA" id="ARBA00010139"/>
    </source>
</evidence>